<dbReference type="Proteomes" id="UP001060215">
    <property type="component" value="Chromosome 13"/>
</dbReference>
<evidence type="ECO:0000313" key="1">
    <source>
        <dbReference type="EMBL" id="KAI7990700.1"/>
    </source>
</evidence>
<evidence type="ECO:0000313" key="2">
    <source>
        <dbReference type="Proteomes" id="UP001060215"/>
    </source>
</evidence>
<organism evidence="1 2">
    <name type="scientific">Camellia lanceoleosa</name>
    <dbReference type="NCBI Taxonomy" id="1840588"/>
    <lineage>
        <taxon>Eukaryota</taxon>
        <taxon>Viridiplantae</taxon>
        <taxon>Streptophyta</taxon>
        <taxon>Embryophyta</taxon>
        <taxon>Tracheophyta</taxon>
        <taxon>Spermatophyta</taxon>
        <taxon>Magnoliopsida</taxon>
        <taxon>eudicotyledons</taxon>
        <taxon>Gunneridae</taxon>
        <taxon>Pentapetalae</taxon>
        <taxon>asterids</taxon>
        <taxon>Ericales</taxon>
        <taxon>Theaceae</taxon>
        <taxon>Camellia</taxon>
    </lineage>
</organism>
<gene>
    <name evidence="1" type="ORF">LOK49_LG12G02265</name>
</gene>
<keyword evidence="2" id="KW-1185">Reference proteome</keyword>
<sequence>MKKFLWFKQISNNVKLERRLSLGEYKRAVSWSKYLVSSGAEIKAEGEAENSVFFLTELDVQPDLTTVRTHVRTPARRGSALLNEGVLNGVLWDNRRKIV</sequence>
<dbReference type="EMBL" id="CM045770">
    <property type="protein sequence ID" value="KAI7990700.1"/>
    <property type="molecule type" value="Genomic_DNA"/>
</dbReference>
<proteinExistence type="predicted"/>
<comment type="caution">
    <text evidence="1">The sequence shown here is derived from an EMBL/GenBank/DDBJ whole genome shotgun (WGS) entry which is preliminary data.</text>
</comment>
<reference evidence="1 2" key="1">
    <citation type="journal article" date="2022" name="Plant J.">
        <title>Chromosome-level genome of Camellia lanceoleosa provides a valuable resource for understanding genome evolution and self-incompatibility.</title>
        <authorList>
            <person name="Gong W."/>
            <person name="Xiao S."/>
            <person name="Wang L."/>
            <person name="Liao Z."/>
            <person name="Chang Y."/>
            <person name="Mo W."/>
            <person name="Hu G."/>
            <person name="Li W."/>
            <person name="Zhao G."/>
            <person name="Zhu H."/>
            <person name="Hu X."/>
            <person name="Ji K."/>
            <person name="Xiang X."/>
            <person name="Song Q."/>
            <person name="Yuan D."/>
            <person name="Jin S."/>
            <person name="Zhang L."/>
        </authorList>
    </citation>
    <scope>NUCLEOTIDE SEQUENCE [LARGE SCALE GENOMIC DNA]</scope>
    <source>
        <strain evidence="1">SQ_2022a</strain>
    </source>
</reference>
<accession>A0ACC0FRN6</accession>
<protein>
    <submittedName>
        <fullName evidence="1">Uncharacterized protein</fullName>
    </submittedName>
</protein>
<name>A0ACC0FRN6_9ERIC</name>